<protein>
    <submittedName>
        <fullName evidence="2">FMN-linked oxidoreductase</fullName>
    </submittedName>
</protein>
<proteinExistence type="predicted"/>
<dbReference type="PANTHER" id="PTHR22893">
    <property type="entry name" value="NADH OXIDOREDUCTASE-RELATED"/>
    <property type="match status" value="1"/>
</dbReference>
<organism evidence="2 3">
    <name type="scientific">Dendrothele bispora (strain CBS 962.96)</name>
    <dbReference type="NCBI Taxonomy" id="1314807"/>
    <lineage>
        <taxon>Eukaryota</taxon>
        <taxon>Fungi</taxon>
        <taxon>Dikarya</taxon>
        <taxon>Basidiomycota</taxon>
        <taxon>Agaricomycotina</taxon>
        <taxon>Agaricomycetes</taxon>
        <taxon>Agaricomycetidae</taxon>
        <taxon>Agaricales</taxon>
        <taxon>Agaricales incertae sedis</taxon>
        <taxon>Dendrothele</taxon>
    </lineage>
</organism>
<dbReference type="OrthoDB" id="276546at2759"/>
<gene>
    <name evidence="2" type="ORF">K435DRAFT_785764</name>
</gene>
<name>A0A4S8KUQ0_DENBC</name>
<dbReference type="Gene3D" id="3.20.20.70">
    <property type="entry name" value="Aldolase class I"/>
    <property type="match status" value="1"/>
</dbReference>
<evidence type="ECO:0000259" key="1">
    <source>
        <dbReference type="Pfam" id="PF00724"/>
    </source>
</evidence>
<dbReference type="InterPro" id="IPR001155">
    <property type="entry name" value="OxRdtase_FMN_N"/>
</dbReference>
<dbReference type="PANTHER" id="PTHR22893:SF91">
    <property type="entry name" value="NADPH DEHYDROGENASE 2-RELATED"/>
    <property type="match status" value="1"/>
</dbReference>
<dbReference type="GO" id="GO:0010181">
    <property type="term" value="F:FMN binding"/>
    <property type="evidence" value="ECO:0007669"/>
    <property type="project" value="InterPro"/>
</dbReference>
<dbReference type="SUPFAM" id="SSF51395">
    <property type="entry name" value="FMN-linked oxidoreductases"/>
    <property type="match status" value="1"/>
</dbReference>
<dbReference type="InterPro" id="IPR013785">
    <property type="entry name" value="Aldolase_TIM"/>
</dbReference>
<feature type="domain" description="NADH:flavin oxidoreductase/NADH oxidase N-terminal" evidence="1">
    <location>
        <begin position="8"/>
        <end position="338"/>
    </location>
</feature>
<dbReference type="GO" id="GO:0003959">
    <property type="term" value="F:NADPH dehydrogenase activity"/>
    <property type="evidence" value="ECO:0007669"/>
    <property type="project" value="TreeGrafter"/>
</dbReference>
<dbReference type="Proteomes" id="UP000297245">
    <property type="component" value="Unassembled WGS sequence"/>
</dbReference>
<sequence length="367" mass="40758">MSSPTTSKLFRPLTVGDVTLKHRVVMAPLRFRANTNHVPLPIAKEMYAQRASTPGTLLITEATFIAPRASGYDHTPGIWSDEQIAAWKEVTEAVHAKGSFIYLQLWAIGRFAYVNSLAKEDPSYDVVSASDIPLSDRPTTDPKPRPLTIPEIKEYIALYAQAASNAVHKAGFDGVEIHGANGYLVDQFLQDVSNKRTDEYGGSVENRTRFALEVVDAVVKAVGPRKTAIRISPWNNFQDMKMTDPKPTFAHLVSEIKKAHPTLSYIHVVEPRIQGAEVVDVPEEESNDFIREIWASPETETTNARRLISAGGYTRQTAIDAAEKTGDLIAFGRLFIANEADRTTFYVPNSSNPEGYTDYPFTDKTHF</sequence>
<dbReference type="EMBL" id="ML180001">
    <property type="protein sequence ID" value="THU79624.1"/>
    <property type="molecule type" value="Genomic_DNA"/>
</dbReference>
<reference evidence="2 3" key="1">
    <citation type="journal article" date="2019" name="Nat. Ecol. Evol.">
        <title>Megaphylogeny resolves global patterns of mushroom evolution.</title>
        <authorList>
            <person name="Varga T."/>
            <person name="Krizsan K."/>
            <person name="Foldi C."/>
            <person name="Dima B."/>
            <person name="Sanchez-Garcia M."/>
            <person name="Sanchez-Ramirez S."/>
            <person name="Szollosi G.J."/>
            <person name="Szarkandi J.G."/>
            <person name="Papp V."/>
            <person name="Albert L."/>
            <person name="Andreopoulos W."/>
            <person name="Angelini C."/>
            <person name="Antonin V."/>
            <person name="Barry K.W."/>
            <person name="Bougher N.L."/>
            <person name="Buchanan P."/>
            <person name="Buyck B."/>
            <person name="Bense V."/>
            <person name="Catcheside P."/>
            <person name="Chovatia M."/>
            <person name="Cooper J."/>
            <person name="Damon W."/>
            <person name="Desjardin D."/>
            <person name="Finy P."/>
            <person name="Geml J."/>
            <person name="Haridas S."/>
            <person name="Hughes K."/>
            <person name="Justo A."/>
            <person name="Karasinski D."/>
            <person name="Kautmanova I."/>
            <person name="Kiss B."/>
            <person name="Kocsube S."/>
            <person name="Kotiranta H."/>
            <person name="LaButti K.M."/>
            <person name="Lechner B.E."/>
            <person name="Liimatainen K."/>
            <person name="Lipzen A."/>
            <person name="Lukacs Z."/>
            <person name="Mihaltcheva S."/>
            <person name="Morgado L.N."/>
            <person name="Niskanen T."/>
            <person name="Noordeloos M.E."/>
            <person name="Ohm R.A."/>
            <person name="Ortiz-Santana B."/>
            <person name="Ovrebo C."/>
            <person name="Racz N."/>
            <person name="Riley R."/>
            <person name="Savchenko A."/>
            <person name="Shiryaev A."/>
            <person name="Soop K."/>
            <person name="Spirin V."/>
            <person name="Szebenyi C."/>
            <person name="Tomsovsky M."/>
            <person name="Tulloss R.E."/>
            <person name="Uehling J."/>
            <person name="Grigoriev I.V."/>
            <person name="Vagvolgyi C."/>
            <person name="Papp T."/>
            <person name="Martin F.M."/>
            <person name="Miettinen O."/>
            <person name="Hibbett D.S."/>
            <person name="Nagy L.G."/>
        </authorList>
    </citation>
    <scope>NUCLEOTIDE SEQUENCE [LARGE SCALE GENOMIC DNA]</scope>
    <source>
        <strain evidence="2 3">CBS 962.96</strain>
    </source>
</reference>
<evidence type="ECO:0000313" key="2">
    <source>
        <dbReference type="EMBL" id="THU79624.1"/>
    </source>
</evidence>
<dbReference type="AlphaFoldDB" id="A0A4S8KUQ0"/>
<evidence type="ECO:0000313" key="3">
    <source>
        <dbReference type="Proteomes" id="UP000297245"/>
    </source>
</evidence>
<dbReference type="CDD" id="cd02933">
    <property type="entry name" value="OYE_like_FMN"/>
    <property type="match status" value="1"/>
</dbReference>
<keyword evidence="3" id="KW-1185">Reference proteome</keyword>
<dbReference type="InterPro" id="IPR045247">
    <property type="entry name" value="Oye-like"/>
</dbReference>
<dbReference type="Pfam" id="PF00724">
    <property type="entry name" value="Oxidored_FMN"/>
    <property type="match status" value="1"/>
</dbReference>
<accession>A0A4S8KUQ0</accession>